<dbReference type="RefSeq" id="WP_245818278.1">
    <property type="nucleotide sequence ID" value="NZ_FQZF01000012.1"/>
</dbReference>
<gene>
    <name evidence="3" type="ORF">SAMN02745194_02315</name>
</gene>
<dbReference type="GO" id="GO:0016747">
    <property type="term" value="F:acyltransferase activity, transferring groups other than amino-acyl groups"/>
    <property type="evidence" value="ECO:0007669"/>
    <property type="project" value="InterPro"/>
</dbReference>
<dbReference type="STRING" id="198092.SAMN02745194_02315"/>
<sequence>MRGKAWGWRAMREADLPVVSAIAAQVHPGHPESDPVFAERLRLAPASCLVLERGGEAEGYALAHPWLRARPVPLDTLLGALPGRPEVLYLHDLALLPAARRSGAGGEAVRRLAGSLPGLPLALVAIGGTEGFWRAQGFAPVYDLALEAVLRGYDPGARYMERAPDQRGPDRVASSADWSM</sequence>
<evidence type="ECO:0000313" key="4">
    <source>
        <dbReference type="Proteomes" id="UP000184387"/>
    </source>
</evidence>
<keyword evidence="4" id="KW-1185">Reference proteome</keyword>
<evidence type="ECO:0000256" key="1">
    <source>
        <dbReference type="SAM" id="MobiDB-lite"/>
    </source>
</evidence>
<proteinExistence type="predicted"/>
<dbReference type="EMBL" id="FQZF01000012">
    <property type="protein sequence ID" value="SHJ33617.1"/>
    <property type="molecule type" value="Genomic_DNA"/>
</dbReference>
<dbReference type="AlphaFoldDB" id="A0A1M6IGP7"/>
<dbReference type="InterPro" id="IPR000182">
    <property type="entry name" value="GNAT_dom"/>
</dbReference>
<feature type="region of interest" description="Disordered" evidence="1">
    <location>
        <begin position="159"/>
        <end position="180"/>
    </location>
</feature>
<name>A0A1M6IGP7_9PROT</name>
<organism evidence="3 4">
    <name type="scientific">Muricoccus roseus</name>
    <dbReference type="NCBI Taxonomy" id="198092"/>
    <lineage>
        <taxon>Bacteria</taxon>
        <taxon>Pseudomonadati</taxon>
        <taxon>Pseudomonadota</taxon>
        <taxon>Alphaproteobacteria</taxon>
        <taxon>Acetobacterales</taxon>
        <taxon>Roseomonadaceae</taxon>
        <taxon>Muricoccus</taxon>
    </lineage>
</organism>
<reference evidence="3 4" key="1">
    <citation type="submission" date="2016-11" db="EMBL/GenBank/DDBJ databases">
        <authorList>
            <person name="Jaros S."/>
            <person name="Januszkiewicz K."/>
            <person name="Wedrychowicz H."/>
        </authorList>
    </citation>
    <scope>NUCLEOTIDE SEQUENCE [LARGE SCALE GENOMIC DNA]</scope>
    <source>
        <strain evidence="3 4">DSM 14916</strain>
    </source>
</reference>
<feature type="compositionally biased region" description="Basic and acidic residues" evidence="1">
    <location>
        <begin position="159"/>
        <end position="170"/>
    </location>
</feature>
<dbReference type="SUPFAM" id="SSF55729">
    <property type="entry name" value="Acyl-CoA N-acyltransferases (Nat)"/>
    <property type="match status" value="1"/>
</dbReference>
<accession>A0A1M6IGP7</accession>
<dbReference type="CDD" id="cd04301">
    <property type="entry name" value="NAT_SF"/>
    <property type="match status" value="1"/>
</dbReference>
<dbReference type="PROSITE" id="PS51186">
    <property type="entry name" value="GNAT"/>
    <property type="match status" value="1"/>
</dbReference>
<dbReference type="Gene3D" id="3.40.630.30">
    <property type="match status" value="1"/>
</dbReference>
<dbReference type="Pfam" id="PF00583">
    <property type="entry name" value="Acetyltransf_1"/>
    <property type="match status" value="1"/>
</dbReference>
<feature type="domain" description="N-acetyltransferase" evidence="2">
    <location>
        <begin position="6"/>
        <end position="165"/>
    </location>
</feature>
<evidence type="ECO:0000259" key="2">
    <source>
        <dbReference type="PROSITE" id="PS51186"/>
    </source>
</evidence>
<dbReference type="Proteomes" id="UP000184387">
    <property type="component" value="Unassembled WGS sequence"/>
</dbReference>
<dbReference type="InterPro" id="IPR016181">
    <property type="entry name" value="Acyl_CoA_acyltransferase"/>
</dbReference>
<evidence type="ECO:0000313" key="3">
    <source>
        <dbReference type="EMBL" id="SHJ33617.1"/>
    </source>
</evidence>
<protein>
    <recommendedName>
        <fullName evidence="2">N-acetyltransferase domain-containing protein</fullName>
    </recommendedName>
</protein>